<dbReference type="SUPFAM" id="SSF54427">
    <property type="entry name" value="NTF2-like"/>
    <property type="match status" value="1"/>
</dbReference>
<evidence type="ECO:0000313" key="3">
    <source>
        <dbReference type="Proteomes" id="UP001597375"/>
    </source>
</evidence>
<evidence type="ECO:0000256" key="1">
    <source>
        <dbReference type="SAM" id="Phobius"/>
    </source>
</evidence>
<keyword evidence="1" id="KW-0472">Membrane</keyword>
<reference evidence="3" key="1">
    <citation type="journal article" date="2019" name="Int. J. Syst. Evol. Microbiol.">
        <title>The Global Catalogue of Microorganisms (GCM) 10K type strain sequencing project: providing services to taxonomists for standard genome sequencing and annotation.</title>
        <authorList>
            <consortium name="The Broad Institute Genomics Platform"/>
            <consortium name="The Broad Institute Genome Sequencing Center for Infectious Disease"/>
            <person name="Wu L."/>
            <person name="Ma J."/>
        </authorList>
    </citation>
    <scope>NUCLEOTIDE SEQUENCE [LARGE SCALE GENOMIC DNA]</scope>
    <source>
        <strain evidence="3">CGMCC 4.7106</strain>
    </source>
</reference>
<dbReference type="Proteomes" id="UP001597375">
    <property type="component" value="Unassembled WGS sequence"/>
</dbReference>
<keyword evidence="3" id="KW-1185">Reference proteome</keyword>
<accession>A0ABW5D6H3</accession>
<gene>
    <name evidence="2" type="ORF">ACFSSA_06570</name>
</gene>
<proteinExistence type="predicted"/>
<dbReference type="InterPro" id="IPR032710">
    <property type="entry name" value="NTF2-like_dom_sf"/>
</dbReference>
<feature type="transmembrane region" description="Helical" evidence="1">
    <location>
        <begin position="6"/>
        <end position="25"/>
    </location>
</feature>
<sequence length="162" mass="18621">MTRPRIIIAAVLLLILVPTGMWWFSPEQVIMRRTKHLMEVLTLSEGIGGPLRQAKVYSMNGMLAPEVEMITPDISEANGTFDKQEIESAFSWICQNAKRSNFRITEYRDVEIEGERARVRVFVEGYIEIGATRPADGYFEVVIHWVKGGDGWRFEKVIWQNS</sequence>
<dbReference type="EMBL" id="JBHUIT010000006">
    <property type="protein sequence ID" value="MFD2256331.1"/>
    <property type="molecule type" value="Genomic_DNA"/>
</dbReference>
<protein>
    <recommendedName>
        <fullName evidence="4">DUF4440 domain-containing protein</fullName>
    </recommendedName>
</protein>
<keyword evidence="1" id="KW-0812">Transmembrane</keyword>
<evidence type="ECO:0000313" key="2">
    <source>
        <dbReference type="EMBL" id="MFD2256331.1"/>
    </source>
</evidence>
<dbReference type="RefSeq" id="WP_386819475.1">
    <property type="nucleotide sequence ID" value="NZ_JBHUIT010000006.1"/>
</dbReference>
<organism evidence="2 3">
    <name type="scientific">Luteolibacter algae</name>
    <dbReference type="NCBI Taxonomy" id="454151"/>
    <lineage>
        <taxon>Bacteria</taxon>
        <taxon>Pseudomonadati</taxon>
        <taxon>Verrucomicrobiota</taxon>
        <taxon>Verrucomicrobiia</taxon>
        <taxon>Verrucomicrobiales</taxon>
        <taxon>Verrucomicrobiaceae</taxon>
        <taxon>Luteolibacter</taxon>
    </lineage>
</organism>
<keyword evidence="1" id="KW-1133">Transmembrane helix</keyword>
<comment type="caution">
    <text evidence="2">The sequence shown here is derived from an EMBL/GenBank/DDBJ whole genome shotgun (WGS) entry which is preliminary data.</text>
</comment>
<evidence type="ECO:0008006" key="4">
    <source>
        <dbReference type="Google" id="ProtNLM"/>
    </source>
</evidence>
<name>A0ABW5D6H3_9BACT</name>
<dbReference type="Gene3D" id="3.10.450.50">
    <property type="match status" value="1"/>
</dbReference>